<dbReference type="Proteomes" id="UP000054869">
    <property type="component" value="Unassembled WGS sequence"/>
</dbReference>
<dbReference type="STRING" id="45067.Llan_0497"/>
<dbReference type="GO" id="GO:0003677">
    <property type="term" value="F:DNA binding"/>
    <property type="evidence" value="ECO:0007669"/>
    <property type="project" value="UniProtKB-UniRule"/>
</dbReference>
<dbReference type="EMBL" id="LNYI01000010">
    <property type="protein sequence ID" value="KTD24358.1"/>
    <property type="molecule type" value="Genomic_DNA"/>
</dbReference>
<dbReference type="InterPro" id="IPR045864">
    <property type="entry name" value="aa-tRNA-synth_II/BPL/LPL"/>
</dbReference>
<feature type="binding site" evidence="2">
    <location>
        <position position="190"/>
    </location>
    <ligand>
        <name>biotin</name>
        <dbReference type="ChEBI" id="CHEBI:57586"/>
    </ligand>
</feature>
<feature type="binding site" evidence="2">
    <location>
        <position position="118"/>
    </location>
    <ligand>
        <name>biotin</name>
        <dbReference type="ChEBI" id="CHEBI:57586"/>
    </ligand>
</feature>
<gene>
    <name evidence="2 4" type="primary">birA</name>
    <name evidence="4" type="ORF">Llan_0497</name>
</gene>
<dbReference type="Gene3D" id="3.30.930.10">
    <property type="entry name" value="Bira Bifunctional Protein, Domain 2"/>
    <property type="match status" value="1"/>
</dbReference>
<keyword evidence="2" id="KW-0547">Nucleotide-binding</keyword>
<dbReference type="Pfam" id="PF08279">
    <property type="entry name" value="HTH_11"/>
    <property type="match status" value="1"/>
</dbReference>
<feature type="DNA-binding region" description="H-T-H motif" evidence="2">
    <location>
        <begin position="23"/>
        <end position="42"/>
    </location>
</feature>
<dbReference type="PROSITE" id="PS51733">
    <property type="entry name" value="BPL_LPL_CATALYTIC"/>
    <property type="match status" value="1"/>
</dbReference>
<evidence type="ECO:0000256" key="2">
    <source>
        <dbReference type="HAMAP-Rule" id="MF_00978"/>
    </source>
</evidence>
<reference evidence="4 5" key="1">
    <citation type="submission" date="2015-11" db="EMBL/GenBank/DDBJ databases">
        <title>Genomic analysis of 38 Legionella species identifies large and diverse effector repertoires.</title>
        <authorList>
            <person name="Burstein D."/>
            <person name="Amaro F."/>
            <person name="Zusman T."/>
            <person name="Lifshitz Z."/>
            <person name="Cohen O."/>
            <person name="Gilbert J.A."/>
            <person name="Pupko T."/>
            <person name="Shuman H.A."/>
            <person name="Segal G."/>
        </authorList>
    </citation>
    <scope>NUCLEOTIDE SEQUENCE [LARGE SCALE GENOMIC DNA]</scope>
    <source>
        <strain evidence="4 5">ATCC 49751</strain>
    </source>
</reference>
<dbReference type="InterPro" id="IPR036390">
    <property type="entry name" value="WH_DNA-bd_sf"/>
</dbReference>
<dbReference type="GO" id="GO:0005524">
    <property type="term" value="F:ATP binding"/>
    <property type="evidence" value="ECO:0007669"/>
    <property type="project" value="UniProtKB-UniRule"/>
</dbReference>
<dbReference type="SUPFAM" id="SSF55681">
    <property type="entry name" value="Class II aaRS and biotin synthetases"/>
    <property type="match status" value="1"/>
</dbReference>
<dbReference type="CDD" id="cd16442">
    <property type="entry name" value="BPL"/>
    <property type="match status" value="1"/>
</dbReference>
<comment type="caution">
    <text evidence="4">The sequence shown here is derived from an EMBL/GenBank/DDBJ whole genome shotgun (WGS) entry which is preliminary data.</text>
</comment>
<dbReference type="SUPFAM" id="SSF46785">
    <property type="entry name" value="Winged helix' DNA-binding domain"/>
    <property type="match status" value="1"/>
</dbReference>
<dbReference type="Gene3D" id="2.30.30.100">
    <property type="match status" value="1"/>
</dbReference>
<feature type="binding site" evidence="2">
    <location>
        <begin position="96"/>
        <end position="98"/>
    </location>
    <ligand>
        <name>biotin</name>
        <dbReference type="ChEBI" id="CHEBI:57586"/>
    </ligand>
</feature>
<comment type="similarity">
    <text evidence="2">Belongs to the biotin--protein ligase family.</text>
</comment>
<keyword evidence="2" id="KW-0092">Biotin</keyword>
<keyword evidence="2" id="KW-0805">Transcription regulation</keyword>
<dbReference type="GO" id="GO:0006355">
    <property type="term" value="P:regulation of DNA-templated transcription"/>
    <property type="evidence" value="ECO:0007669"/>
    <property type="project" value="UniProtKB-UniRule"/>
</dbReference>
<evidence type="ECO:0000313" key="4">
    <source>
        <dbReference type="EMBL" id="KTD24358.1"/>
    </source>
</evidence>
<dbReference type="EC" id="6.3.4.15" evidence="2"/>
<keyword evidence="1 2" id="KW-0436">Ligase</keyword>
<dbReference type="InterPro" id="IPR013196">
    <property type="entry name" value="HTH_11"/>
</dbReference>
<evidence type="ECO:0000259" key="3">
    <source>
        <dbReference type="PROSITE" id="PS51733"/>
    </source>
</evidence>
<dbReference type="InterPro" id="IPR011991">
    <property type="entry name" value="ArsR-like_HTH"/>
</dbReference>
<keyword evidence="2" id="KW-0678">Repressor</keyword>
<dbReference type="HAMAP" id="MF_00978">
    <property type="entry name" value="Bifunct_BirA"/>
    <property type="match status" value="1"/>
</dbReference>
<dbReference type="PATRIC" id="fig|45067.4.peg.522"/>
<dbReference type="GO" id="GO:0005737">
    <property type="term" value="C:cytoplasm"/>
    <property type="evidence" value="ECO:0007669"/>
    <property type="project" value="TreeGrafter"/>
</dbReference>
<dbReference type="InterPro" id="IPR004408">
    <property type="entry name" value="Biotin_CoA_COase_ligase"/>
</dbReference>
<keyword evidence="2" id="KW-0238">DNA-binding</keyword>
<dbReference type="InterPro" id="IPR030855">
    <property type="entry name" value="Bifunct_BirA"/>
</dbReference>
<sequence>MKQFTPIQLELLRQLADGNCYSGNSIGKQLGISRTAVWKHIRQLVDLGLPINRIPQQGYQLTAPMQFLDEAKIRQHLNARAFSQPTTFHVFATVHSTNQFLKELPSGSSLDICCAETQTNGRGRFGRHWVSPFGENIYCSSRLELTCCLSRLSGLSLIVGLAILASLKDSYIDENIQLKWPNDLLWNNKKLCGILIEVIAETNGCAQVIIGIGLNVNTPTHELPILEKPWCSLYEITGKYYDRNLLLANLVYQLHKHLDNFLSKGFAEFSNAWQKADYLYDKHITVSQAAGVMRGKAYGVNELGQLCLKDEQGNFHYLSSGDTSVNEIKDKS</sequence>
<accession>A0A0W0VXD4</accession>
<dbReference type="InterPro" id="IPR004143">
    <property type="entry name" value="BPL_LPL_catalytic"/>
</dbReference>
<feature type="binding site" evidence="2">
    <location>
        <begin position="122"/>
        <end position="124"/>
    </location>
    <ligand>
        <name>biotin</name>
        <dbReference type="ChEBI" id="CHEBI:57586"/>
    </ligand>
</feature>
<dbReference type="InterPro" id="IPR036388">
    <property type="entry name" value="WH-like_DNA-bd_sf"/>
</dbReference>
<name>A0A0W0VXD4_9GAMM</name>
<keyword evidence="5" id="KW-1185">Reference proteome</keyword>
<dbReference type="OrthoDB" id="9807064at2"/>
<comment type="function">
    <text evidence="2">Acts both as a biotin--[acetyl-CoA-carboxylase] ligase and a biotin-operon repressor. In the presence of ATP, BirA activates biotin to form the BirA-biotinyl-5'-adenylate (BirA-bio-5'-AMP or holoBirA) complex. HoloBirA can either transfer the biotinyl moiety to the biotin carboxyl carrier protein (BCCP) subunit of acetyl-CoA carboxylase, or bind to the biotin operator site and inhibit transcription of the operon.</text>
</comment>
<proteinExistence type="inferred from homology"/>
<dbReference type="RefSeq" id="WP_028373064.1">
    <property type="nucleotide sequence ID" value="NZ_CAAAJD010000009.1"/>
</dbReference>
<evidence type="ECO:0000313" key="5">
    <source>
        <dbReference type="Proteomes" id="UP000054869"/>
    </source>
</evidence>
<dbReference type="AlphaFoldDB" id="A0A0W0VXD4"/>
<dbReference type="CDD" id="cd00090">
    <property type="entry name" value="HTH_ARSR"/>
    <property type="match status" value="1"/>
</dbReference>
<dbReference type="PANTHER" id="PTHR12835:SF5">
    <property type="entry name" value="BIOTIN--PROTEIN LIGASE"/>
    <property type="match status" value="1"/>
</dbReference>
<dbReference type="eggNOG" id="COG0340">
    <property type="taxonomic scope" value="Bacteria"/>
</dbReference>
<dbReference type="Gene3D" id="1.10.10.10">
    <property type="entry name" value="Winged helix-like DNA-binding domain superfamily/Winged helix DNA-binding domain"/>
    <property type="match status" value="1"/>
</dbReference>
<keyword evidence="2" id="KW-0804">Transcription</keyword>
<dbReference type="Pfam" id="PF03099">
    <property type="entry name" value="BPL_LplA_LipB"/>
    <property type="match status" value="1"/>
</dbReference>
<dbReference type="GO" id="GO:0004077">
    <property type="term" value="F:biotin--[biotin carboxyl-carrier protein] ligase activity"/>
    <property type="evidence" value="ECO:0007669"/>
    <property type="project" value="UniProtKB-UniRule"/>
</dbReference>
<dbReference type="NCBIfam" id="TIGR00121">
    <property type="entry name" value="birA_ligase"/>
    <property type="match status" value="1"/>
</dbReference>
<evidence type="ECO:0000256" key="1">
    <source>
        <dbReference type="ARBA" id="ARBA00022598"/>
    </source>
</evidence>
<feature type="domain" description="BPL/LPL catalytic" evidence="3">
    <location>
        <begin position="84"/>
        <end position="262"/>
    </location>
</feature>
<protein>
    <recommendedName>
        <fullName evidence="2">Bifunctional ligase/repressor BirA</fullName>
    </recommendedName>
    <alternativeName>
        <fullName evidence="2">Biotin operon repressor</fullName>
    </alternativeName>
    <alternativeName>
        <fullName evidence="2">Biotin--[acetyl-CoA-carboxylase] ligase</fullName>
        <ecNumber evidence="2">6.3.4.15</ecNumber>
    </alternativeName>
    <alternativeName>
        <fullName evidence="2">Biotin--protein ligase</fullName>
    </alternativeName>
    <alternativeName>
        <fullName evidence="2">Biotin-[acetyl-CoA carboxylase] synthetase</fullName>
    </alternativeName>
</protein>
<dbReference type="PANTHER" id="PTHR12835">
    <property type="entry name" value="BIOTIN PROTEIN LIGASE"/>
    <property type="match status" value="1"/>
</dbReference>
<organism evidence="4 5">
    <name type="scientific">Legionella lansingensis</name>
    <dbReference type="NCBI Taxonomy" id="45067"/>
    <lineage>
        <taxon>Bacteria</taxon>
        <taxon>Pseudomonadati</taxon>
        <taxon>Pseudomonadota</taxon>
        <taxon>Gammaproteobacteria</taxon>
        <taxon>Legionellales</taxon>
        <taxon>Legionellaceae</taxon>
        <taxon>Legionella</taxon>
    </lineage>
</organism>
<keyword evidence="2" id="KW-0067">ATP-binding</keyword>
<dbReference type="eggNOG" id="COG1654">
    <property type="taxonomic scope" value="Bacteria"/>
</dbReference>
<comment type="catalytic activity">
    <reaction evidence="2">
        <text>biotin + L-lysyl-[protein] + ATP = N(6)-biotinyl-L-lysyl-[protein] + AMP + diphosphate + H(+)</text>
        <dbReference type="Rhea" id="RHEA:11756"/>
        <dbReference type="Rhea" id="RHEA-COMP:9752"/>
        <dbReference type="Rhea" id="RHEA-COMP:10505"/>
        <dbReference type="ChEBI" id="CHEBI:15378"/>
        <dbReference type="ChEBI" id="CHEBI:29969"/>
        <dbReference type="ChEBI" id="CHEBI:30616"/>
        <dbReference type="ChEBI" id="CHEBI:33019"/>
        <dbReference type="ChEBI" id="CHEBI:57586"/>
        <dbReference type="ChEBI" id="CHEBI:83144"/>
        <dbReference type="ChEBI" id="CHEBI:456215"/>
        <dbReference type="EC" id="6.3.4.15"/>
    </reaction>
</comment>